<evidence type="ECO:0000313" key="8">
    <source>
        <dbReference type="Proteomes" id="UP000683360"/>
    </source>
</evidence>
<evidence type="ECO:0000256" key="2">
    <source>
        <dbReference type="ARBA" id="ARBA00022679"/>
    </source>
</evidence>
<keyword evidence="3" id="KW-0378">Hydrolase</keyword>
<feature type="region of interest" description="Disordered" evidence="5">
    <location>
        <begin position="176"/>
        <end position="204"/>
    </location>
</feature>
<keyword evidence="4" id="KW-0443">Lipid metabolism</keyword>
<dbReference type="PANTHER" id="PTHR13943">
    <property type="entry name" value="HRAS-LIKE SUPPRESSOR - RELATED"/>
    <property type="match status" value="1"/>
</dbReference>
<dbReference type="Pfam" id="PF04970">
    <property type="entry name" value="LRAT"/>
    <property type="match status" value="1"/>
</dbReference>
<dbReference type="GO" id="GO:0008970">
    <property type="term" value="F:phospholipase A1 activity"/>
    <property type="evidence" value="ECO:0007669"/>
    <property type="project" value="TreeGrafter"/>
</dbReference>
<feature type="region of interest" description="Disordered" evidence="5">
    <location>
        <begin position="1"/>
        <end position="20"/>
    </location>
</feature>
<evidence type="ECO:0000256" key="5">
    <source>
        <dbReference type="SAM" id="MobiDB-lite"/>
    </source>
</evidence>
<evidence type="ECO:0000256" key="1">
    <source>
        <dbReference type="ARBA" id="ARBA00007824"/>
    </source>
</evidence>
<keyword evidence="8" id="KW-1185">Reference proteome</keyword>
<name>A0A8S3Q0C9_MYTED</name>
<proteinExistence type="inferred from homology"/>
<accession>A0A8S3Q0C9</accession>
<dbReference type="PROSITE" id="PS51934">
    <property type="entry name" value="LRAT"/>
    <property type="match status" value="1"/>
</dbReference>
<feature type="domain" description="LRAT" evidence="6">
    <location>
        <begin position="228"/>
        <end position="352"/>
    </location>
</feature>
<dbReference type="Proteomes" id="UP000683360">
    <property type="component" value="Unassembled WGS sequence"/>
</dbReference>
<gene>
    <name evidence="7" type="ORF">MEDL_4072</name>
</gene>
<keyword evidence="2" id="KW-0808">Transferase</keyword>
<dbReference type="GO" id="GO:0004623">
    <property type="term" value="F:phospholipase A2 activity"/>
    <property type="evidence" value="ECO:0007669"/>
    <property type="project" value="TreeGrafter"/>
</dbReference>
<dbReference type="GO" id="GO:0005737">
    <property type="term" value="C:cytoplasm"/>
    <property type="evidence" value="ECO:0007669"/>
    <property type="project" value="TreeGrafter"/>
</dbReference>
<dbReference type="EMBL" id="CAJPWZ010000272">
    <property type="protein sequence ID" value="CAG2188655.1"/>
    <property type="molecule type" value="Genomic_DNA"/>
</dbReference>
<dbReference type="GO" id="GO:0016410">
    <property type="term" value="F:N-acyltransferase activity"/>
    <property type="evidence" value="ECO:0007669"/>
    <property type="project" value="TreeGrafter"/>
</dbReference>
<dbReference type="InterPro" id="IPR051496">
    <property type="entry name" value="H-rev107_PLA/AT"/>
</dbReference>
<reference evidence="7" key="1">
    <citation type="submission" date="2021-03" db="EMBL/GenBank/DDBJ databases">
        <authorList>
            <person name="Bekaert M."/>
        </authorList>
    </citation>
    <scope>NUCLEOTIDE SEQUENCE</scope>
</reference>
<protein>
    <recommendedName>
        <fullName evidence="6">LRAT domain-containing protein</fullName>
    </recommendedName>
</protein>
<comment type="similarity">
    <text evidence="1">Belongs to the H-rev107 family.</text>
</comment>
<feature type="compositionally biased region" description="Basic and acidic residues" evidence="5">
    <location>
        <begin position="1"/>
        <end position="12"/>
    </location>
</feature>
<dbReference type="PANTHER" id="PTHR13943:SF77">
    <property type="entry name" value="LRAT DOMAIN-CONTAINING PROTEIN"/>
    <property type="match status" value="1"/>
</dbReference>
<sequence length="529" mass="60773">MNSDENYRKGGTAEDDNSYGSLTATSKWILTTEGTDSDQQVDTNIIRGTDSDQQADTNRVYFYDINEKPESVIFKKAKKSNNIRKDISPGESNVINPSFYQRAPSHITVGKWTEEETPTKNVDSDTMREEKVNTLRINGSEKIITNDSAITDVTEHNIKTGNSRSSVNKLIEPTLESIASEDEHDNSLETNDDDETERLPDDHSNKSCMDCIKPVPVKSWTEILPGDHIILRRSFYYHHAILVGVLQPDKDNIDQIKLDLIHQTNSKMGAVCACVCRRTLAELKRKTVIVNLKEVMVCRYWGRIQPKNHETVVRRAKGASEGDKDEFQYDIVNNNCEHFASWCVTGRRLSIQIRKVRIVYKIFCRSGLSGLGDELLRNNVMFEHGMLCKTCFERNEKMLDVTRKIVRQKHDIQKGDIILYKYYRLLHCSVVLDVVSRKDTYIKCKIAHYAFNGPFGILRRKKIQSETKKFSLNGSVLVFDYSSGYSTYEPDEVVCRAKKRIGEKMFEYFSNDSSHYARWCKLKLSNSDK</sequence>
<dbReference type="Gene3D" id="3.90.1720.10">
    <property type="entry name" value="endopeptidase domain like (from Nostoc punctiforme)"/>
    <property type="match status" value="2"/>
</dbReference>
<dbReference type="AlphaFoldDB" id="A0A8S3Q0C9"/>
<evidence type="ECO:0000259" key="6">
    <source>
        <dbReference type="PROSITE" id="PS51934"/>
    </source>
</evidence>
<dbReference type="InterPro" id="IPR007053">
    <property type="entry name" value="LRAT_dom"/>
</dbReference>
<dbReference type="GO" id="GO:0070292">
    <property type="term" value="P:N-acylphosphatidylethanolamine metabolic process"/>
    <property type="evidence" value="ECO:0007669"/>
    <property type="project" value="TreeGrafter"/>
</dbReference>
<organism evidence="7 8">
    <name type="scientific">Mytilus edulis</name>
    <name type="common">Blue mussel</name>
    <dbReference type="NCBI Taxonomy" id="6550"/>
    <lineage>
        <taxon>Eukaryota</taxon>
        <taxon>Metazoa</taxon>
        <taxon>Spiralia</taxon>
        <taxon>Lophotrochozoa</taxon>
        <taxon>Mollusca</taxon>
        <taxon>Bivalvia</taxon>
        <taxon>Autobranchia</taxon>
        <taxon>Pteriomorphia</taxon>
        <taxon>Mytilida</taxon>
        <taxon>Mytiloidea</taxon>
        <taxon>Mytilidae</taxon>
        <taxon>Mytilinae</taxon>
        <taxon>Mytilus</taxon>
    </lineage>
</organism>
<evidence type="ECO:0000256" key="3">
    <source>
        <dbReference type="ARBA" id="ARBA00022801"/>
    </source>
</evidence>
<dbReference type="OrthoDB" id="10281938at2759"/>
<evidence type="ECO:0000313" key="7">
    <source>
        <dbReference type="EMBL" id="CAG2188655.1"/>
    </source>
</evidence>
<evidence type="ECO:0000256" key="4">
    <source>
        <dbReference type="ARBA" id="ARBA00023098"/>
    </source>
</evidence>
<comment type="caution">
    <text evidence="7">The sequence shown here is derived from an EMBL/GenBank/DDBJ whole genome shotgun (WGS) entry which is preliminary data.</text>
</comment>
<feature type="compositionally biased region" description="Acidic residues" evidence="5">
    <location>
        <begin position="179"/>
        <end position="196"/>
    </location>
</feature>